<gene>
    <name evidence="1" type="ORF">H920_18566</name>
</gene>
<keyword evidence="2" id="KW-1185">Reference proteome</keyword>
<organism evidence="1 2">
    <name type="scientific">Fukomys damarensis</name>
    <name type="common">Damaraland mole rat</name>
    <name type="synonym">Cryptomys damarensis</name>
    <dbReference type="NCBI Taxonomy" id="885580"/>
    <lineage>
        <taxon>Eukaryota</taxon>
        <taxon>Metazoa</taxon>
        <taxon>Chordata</taxon>
        <taxon>Craniata</taxon>
        <taxon>Vertebrata</taxon>
        <taxon>Euteleostomi</taxon>
        <taxon>Mammalia</taxon>
        <taxon>Eutheria</taxon>
        <taxon>Euarchontoglires</taxon>
        <taxon>Glires</taxon>
        <taxon>Rodentia</taxon>
        <taxon>Hystricomorpha</taxon>
        <taxon>Bathyergidae</taxon>
        <taxon>Fukomys</taxon>
    </lineage>
</organism>
<dbReference type="EMBL" id="KN124863">
    <property type="protein sequence ID" value="KFO20060.1"/>
    <property type="molecule type" value="Genomic_DNA"/>
</dbReference>
<protein>
    <submittedName>
        <fullName evidence="1">Uncharacterized protein</fullName>
    </submittedName>
</protein>
<dbReference type="Proteomes" id="UP000028990">
    <property type="component" value="Unassembled WGS sequence"/>
</dbReference>
<reference evidence="1 2" key="1">
    <citation type="submission" date="2013-11" db="EMBL/GenBank/DDBJ databases">
        <title>The Damaraland mole rat (Fukomys damarensis) genome and evolution of African mole rats.</title>
        <authorList>
            <person name="Gladyshev V.N."/>
            <person name="Fang X."/>
        </authorList>
    </citation>
    <scope>NUCLEOTIDE SEQUENCE [LARGE SCALE GENOMIC DNA]</scope>
    <source>
        <tissue evidence="1">Liver</tissue>
    </source>
</reference>
<evidence type="ECO:0000313" key="1">
    <source>
        <dbReference type="EMBL" id="KFO20060.1"/>
    </source>
</evidence>
<proteinExistence type="predicted"/>
<dbReference type="AlphaFoldDB" id="A0A091CRQ5"/>
<evidence type="ECO:0000313" key="2">
    <source>
        <dbReference type="Proteomes" id="UP000028990"/>
    </source>
</evidence>
<accession>A0A091CRQ5</accession>
<sequence>MIAVCFQNPGVLKKQQHFEKFSVKSNYSLKCVVEKMRIKREQTLRVLGEILLCQEIRGTWMCQATCRSPAGKGKENYAEQDSVADRHYLKLVLYLIVLTDVKGLGKLCEISHYNRKQMVLNSGCRIRECGWSPVQVTHHQRSPLAAVDTSALPTRFLCPPTTTESSATLQEDFTSGMDHKVFAVRERVAPSPARRTSALRGLVHTQGEFITPRDPAIFQALLRPEVDPETCQFASDSRETDLTVTEKPGVSVTLCTKQVDRTCCCNSTVSSGWRTRELELRGLPHGTVLRAGRCEAHTFRAHHPSTLPQLWGRSSQLRQRLGCTARAVRPSGDRLRGQRVSTPACFTPLGCGAKVTARSTVSICTFRPRSKSTPVQVLNLREPSCGYACATAADRHAAPFPLPWTSTLLLVSFGLLLLHPPDCSPLLLLLPFQETVLPVHPHYVTCFPVGPTCAKHLYSDSRRLMVV</sequence>
<name>A0A091CRQ5_FUKDA</name>